<evidence type="ECO:0000313" key="12">
    <source>
        <dbReference type="EMBL" id="KAF3964507.1"/>
    </source>
</evidence>
<dbReference type="PANTHER" id="PTHR48063:SF35">
    <property type="entry name" value="RECEPTOR-LIKE PROTEIN 12"/>
    <property type="match status" value="1"/>
</dbReference>
<dbReference type="OrthoDB" id="4691307at2759"/>
<accession>A0A8J4R493</accession>
<feature type="chain" id="PRO_5035217694" description="Leucine-rich repeat-containing N-terminal plant-type domain-containing protein" evidence="10">
    <location>
        <begin position="23"/>
        <end position="127"/>
    </location>
</feature>
<evidence type="ECO:0000256" key="6">
    <source>
        <dbReference type="ARBA" id="ARBA00022989"/>
    </source>
</evidence>
<dbReference type="InterPro" id="IPR032675">
    <property type="entry name" value="LRR_dom_sf"/>
</dbReference>
<organism evidence="12 13">
    <name type="scientific">Castanea mollissima</name>
    <name type="common">Chinese chestnut</name>
    <dbReference type="NCBI Taxonomy" id="60419"/>
    <lineage>
        <taxon>Eukaryota</taxon>
        <taxon>Viridiplantae</taxon>
        <taxon>Streptophyta</taxon>
        <taxon>Embryophyta</taxon>
        <taxon>Tracheophyta</taxon>
        <taxon>Spermatophyta</taxon>
        <taxon>Magnoliopsida</taxon>
        <taxon>eudicotyledons</taxon>
        <taxon>Gunneridae</taxon>
        <taxon>Pentapetalae</taxon>
        <taxon>rosids</taxon>
        <taxon>fabids</taxon>
        <taxon>Fagales</taxon>
        <taxon>Fagaceae</taxon>
        <taxon>Castanea</taxon>
    </lineage>
</organism>
<evidence type="ECO:0000256" key="1">
    <source>
        <dbReference type="ARBA" id="ARBA00004479"/>
    </source>
</evidence>
<dbReference type="InterPro" id="IPR001611">
    <property type="entry name" value="Leu-rich_rpt"/>
</dbReference>
<reference evidence="12" key="1">
    <citation type="submission" date="2020-03" db="EMBL/GenBank/DDBJ databases">
        <title>Castanea mollissima Vanexum genome sequencing.</title>
        <authorList>
            <person name="Staton M."/>
        </authorList>
    </citation>
    <scope>NUCLEOTIDE SEQUENCE</scope>
    <source>
        <tissue evidence="12">Leaf</tissue>
    </source>
</reference>
<keyword evidence="13" id="KW-1185">Reference proteome</keyword>
<evidence type="ECO:0000256" key="2">
    <source>
        <dbReference type="ARBA" id="ARBA00022614"/>
    </source>
</evidence>
<comment type="subcellular location">
    <subcellularLocation>
        <location evidence="1">Membrane</location>
        <topology evidence="1">Single-pass type I membrane protein</topology>
    </subcellularLocation>
</comment>
<sequence>MSLVKSLLWTSLLFIQIHEYRGCVEQERVGLLELKVLLTSNINNADYILSSWVNETMSECCGWERVTCDDATGHVIELSLCDLNQKENIFMPDETWLLNASLLLPFKELRSLDLSQNQIGSLGNQGT</sequence>
<dbReference type="Proteomes" id="UP000737018">
    <property type="component" value="Unassembled WGS sequence"/>
</dbReference>
<dbReference type="PANTHER" id="PTHR48063">
    <property type="entry name" value="LRR RECEPTOR-LIKE KINASE"/>
    <property type="match status" value="1"/>
</dbReference>
<evidence type="ECO:0000256" key="7">
    <source>
        <dbReference type="ARBA" id="ARBA00023136"/>
    </source>
</evidence>
<comment type="caution">
    <text evidence="12">The sequence shown here is derived from an EMBL/GenBank/DDBJ whole genome shotgun (WGS) entry which is preliminary data.</text>
</comment>
<evidence type="ECO:0000256" key="9">
    <source>
        <dbReference type="ARBA" id="ARBA00023180"/>
    </source>
</evidence>
<evidence type="ECO:0000256" key="3">
    <source>
        <dbReference type="ARBA" id="ARBA00022692"/>
    </source>
</evidence>
<evidence type="ECO:0000259" key="11">
    <source>
        <dbReference type="Pfam" id="PF08263"/>
    </source>
</evidence>
<evidence type="ECO:0000313" key="13">
    <source>
        <dbReference type="Proteomes" id="UP000737018"/>
    </source>
</evidence>
<dbReference type="InterPro" id="IPR046956">
    <property type="entry name" value="RLP23-like"/>
</dbReference>
<keyword evidence="3" id="KW-0812">Transmembrane</keyword>
<dbReference type="InterPro" id="IPR013210">
    <property type="entry name" value="LRR_N_plant-typ"/>
</dbReference>
<proteinExistence type="predicted"/>
<keyword evidence="6" id="KW-1133">Transmembrane helix</keyword>
<keyword evidence="7" id="KW-0472">Membrane</keyword>
<dbReference type="AlphaFoldDB" id="A0A8J4R493"/>
<evidence type="ECO:0000256" key="4">
    <source>
        <dbReference type="ARBA" id="ARBA00022729"/>
    </source>
</evidence>
<keyword evidence="2" id="KW-0433">Leucine-rich repeat</keyword>
<dbReference type="GO" id="GO:0016020">
    <property type="term" value="C:membrane"/>
    <property type="evidence" value="ECO:0007669"/>
    <property type="project" value="UniProtKB-SubCell"/>
</dbReference>
<dbReference type="EMBL" id="JRKL02001355">
    <property type="protein sequence ID" value="KAF3964507.1"/>
    <property type="molecule type" value="Genomic_DNA"/>
</dbReference>
<dbReference type="Gene3D" id="3.80.10.10">
    <property type="entry name" value="Ribonuclease Inhibitor"/>
    <property type="match status" value="1"/>
</dbReference>
<feature type="signal peptide" evidence="10">
    <location>
        <begin position="1"/>
        <end position="22"/>
    </location>
</feature>
<evidence type="ECO:0000256" key="8">
    <source>
        <dbReference type="ARBA" id="ARBA00023170"/>
    </source>
</evidence>
<dbReference type="SUPFAM" id="SSF52058">
    <property type="entry name" value="L domain-like"/>
    <property type="match status" value="1"/>
</dbReference>
<keyword evidence="4 10" id="KW-0732">Signal</keyword>
<evidence type="ECO:0000256" key="5">
    <source>
        <dbReference type="ARBA" id="ARBA00022737"/>
    </source>
</evidence>
<dbReference type="PROSITE" id="PS51450">
    <property type="entry name" value="LRR"/>
    <property type="match status" value="1"/>
</dbReference>
<keyword evidence="9" id="KW-0325">Glycoprotein</keyword>
<evidence type="ECO:0000256" key="10">
    <source>
        <dbReference type="SAM" id="SignalP"/>
    </source>
</evidence>
<gene>
    <name evidence="12" type="ORF">CMV_011218</name>
</gene>
<feature type="domain" description="Leucine-rich repeat-containing N-terminal plant-type" evidence="11">
    <location>
        <begin position="25"/>
        <end position="69"/>
    </location>
</feature>
<keyword evidence="8" id="KW-0675">Receptor</keyword>
<keyword evidence="5" id="KW-0677">Repeat</keyword>
<name>A0A8J4R493_9ROSI</name>
<protein>
    <recommendedName>
        <fullName evidence="11">Leucine-rich repeat-containing N-terminal plant-type domain-containing protein</fullName>
    </recommendedName>
</protein>
<dbReference type="Pfam" id="PF08263">
    <property type="entry name" value="LRRNT_2"/>
    <property type="match status" value="1"/>
</dbReference>